<proteinExistence type="predicted"/>
<evidence type="ECO:0000256" key="1">
    <source>
        <dbReference type="SAM" id="MobiDB-lite"/>
    </source>
</evidence>
<keyword evidence="3" id="KW-1185">Reference proteome</keyword>
<organism evidence="2 3">
    <name type="scientific">Liparis tanakae</name>
    <name type="common">Tanaka's snailfish</name>
    <dbReference type="NCBI Taxonomy" id="230148"/>
    <lineage>
        <taxon>Eukaryota</taxon>
        <taxon>Metazoa</taxon>
        <taxon>Chordata</taxon>
        <taxon>Craniata</taxon>
        <taxon>Vertebrata</taxon>
        <taxon>Euteleostomi</taxon>
        <taxon>Actinopterygii</taxon>
        <taxon>Neopterygii</taxon>
        <taxon>Teleostei</taxon>
        <taxon>Neoteleostei</taxon>
        <taxon>Acanthomorphata</taxon>
        <taxon>Eupercaria</taxon>
        <taxon>Perciformes</taxon>
        <taxon>Cottioidei</taxon>
        <taxon>Cottales</taxon>
        <taxon>Liparidae</taxon>
        <taxon>Liparis</taxon>
    </lineage>
</organism>
<comment type="caution">
    <text evidence="2">The sequence shown here is derived from an EMBL/GenBank/DDBJ whole genome shotgun (WGS) entry which is preliminary data.</text>
</comment>
<evidence type="ECO:0000313" key="3">
    <source>
        <dbReference type="Proteomes" id="UP000314294"/>
    </source>
</evidence>
<dbReference type="AlphaFoldDB" id="A0A4Z2GLP6"/>
<accession>A0A4Z2GLP6</accession>
<dbReference type="EMBL" id="SRLO01000507">
    <property type="protein sequence ID" value="TNN53724.1"/>
    <property type="molecule type" value="Genomic_DNA"/>
</dbReference>
<name>A0A4Z2GLP6_9TELE</name>
<reference evidence="2 3" key="1">
    <citation type="submission" date="2019-03" db="EMBL/GenBank/DDBJ databases">
        <title>First draft genome of Liparis tanakae, snailfish: a comprehensive survey of snailfish specific genes.</title>
        <authorList>
            <person name="Kim W."/>
            <person name="Song I."/>
            <person name="Jeong J.-H."/>
            <person name="Kim D."/>
            <person name="Kim S."/>
            <person name="Ryu S."/>
            <person name="Song J.Y."/>
            <person name="Lee S.K."/>
        </authorList>
    </citation>
    <scope>NUCLEOTIDE SEQUENCE [LARGE SCALE GENOMIC DNA]</scope>
    <source>
        <tissue evidence="2">Muscle</tissue>
    </source>
</reference>
<gene>
    <name evidence="2" type="ORF">EYF80_036053</name>
</gene>
<protein>
    <submittedName>
        <fullName evidence="2">Uncharacterized protein</fullName>
    </submittedName>
</protein>
<feature type="region of interest" description="Disordered" evidence="1">
    <location>
        <begin position="38"/>
        <end position="58"/>
    </location>
</feature>
<sequence>MELMPPIPTPACAIGPPGLCDTPTGMAGWWLTPTGFTRRTPQQQQQQTNKTNAPRTPPVPLRCVLAVSPGLALTCAARCPCDRDSAVRAR</sequence>
<evidence type="ECO:0000313" key="2">
    <source>
        <dbReference type="EMBL" id="TNN53724.1"/>
    </source>
</evidence>
<dbReference type="Proteomes" id="UP000314294">
    <property type="component" value="Unassembled WGS sequence"/>
</dbReference>